<keyword evidence="6" id="KW-0378">Hydrolase</keyword>
<dbReference type="EMBL" id="CP041245">
    <property type="protein sequence ID" value="QLK13998.1"/>
    <property type="molecule type" value="Genomic_DNA"/>
</dbReference>
<organism evidence="9 10">
    <name type="scientific">Carsonella ruddii</name>
    <dbReference type="NCBI Taxonomy" id="114186"/>
    <lineage>
        <taxon>Bacteria</taxon>
        <taxon>Pseudomonadati</taxon>
        <taxon>Pseudomonadota</taxon>
        <taxon>Gammaproteobacteria</taxon>
        <taxon>Oceanospirillales</taxon>
        <taxon>Halomonadaceae</taxon>
        <taxon>Zymobacter group</taxon>
        <taxon>Candidatus Carsonella</taxon>
    </lineage>
</organism>
<dbReference type="AlphaFoldDB" id="A0AAE7KLW5"/>
<dbReference type="GO" id="GO:0004636">
    <property type="term" value="F:phosphoribosyl-ATP diphosphatase activity"/>
    <property type="evidence" value="ECO:0007669"/>
    <property type="project" value="UniProtKB-EC"/>
</dbReference>
<dbReference type="InterPro" id="IPR021130">
    <property type="entry name" value="PRib-ATP_PPHydrolase-like"/>
</dbReference>
<dbReference type="SUPFAM" id="SSF101386">
    <property type="entry name" value="all-alpha NTP pyrophosphatases"/>
    <property type="match status" value="1"/>
</dbReference>
<evidence type="ECO:0000313" key="9">
    <source>
        <dbReference type="EMBL" id="QLK13998.1"/>
    </source>
</evidence>
<proteinExistence type="predicted"/>
<comment type="pathway">
    <text evidence="2">Amino-acid biosynthesis; L-histidine biosynthesis; L-histidine from 5-phospho-alpha-D-ribose 1-diphosphate: step 2/9.</text>
</comment>
<dbReference type="Gene3D" id="1.10.287.1080">
    <property type="entry name" value="MazG-like"/>
    <property type="match status" value="1"/>
</dbReference>
<accession>A0AAE7KLW5</accession>
<keyword evidence="4" id="KW-0028">Amino-acid biosynthesis</keyword>
<evidence type="ECO:0000313" key="10">
    <source>
        <dbReference type="Proteomes" id="UP000510930"/>
    </source>
</evidence>
<dbReference type="InterPro" id="IPR008179">
    <property type="entry name" value="HisE"/>
</dbReference>
<keyword evidence="5" id="KW-0547">Nucleotide-binding</keyword>
<keyword evidence="7" id="KW-0067">ATP-binding</keyword>
<dbReference type="CDD" id="cd11534">
    <property type="entry name" value="NTP-PPase_HisIE_like"/>
    <property type="match status" value="1"/>
</dbReference>
<evidence type="ECO:0000256" key="5">
    <source>
        <dbReference type="ARBA" id="ARBA00022741"/>
    </source>
</evidence>
<evidence type="ECO:0000256" key="8">
    <source>
        <dbReference type="ARBA" id="ARBA00023102"/>
    </source>
</evidence>
<protein>
    <recommendedName>
        <fullName evidence="3">phosphoribosyl-ATP diphosphatase</fullName>
        <ecNumber evidence="3">3.6.1.31</ecNumber>
    </recommendedName>
</protein>
<evidence type="ECO:0000256" key="4">
    <source>
        <dbReference type="ARBA" id="ARBA00022605"/>
    </source>
</evidence>
<dbReference type="EC" id="3.6.1.31" evidence="3"/>
<evidence type="ECO:0000256" key="7">
    <source>
        <dbReference type="ARBA" id="ARBA00022840"/>
    </source>
</evidence>
<evidence type="ECO:0000256" key="3">
    <source>
        <dbReference type="ARBA" id="ARBA00012414"/>
    </source>
</evidence>
<name>A0AAE7KLW5_CARRU</name>
<dbReference type="GO" id="GO:0005524">
    <property type="term" value="F:ATP binding"/>
    <property type="evidence" value="ECO:0007669"/>
    <property type="project" value="UniProtKB-KW"/>
</dbReference>
<keyword evidence="8" id="KW-0368">Histidine biosynthesis</keyword>
<evidence type="ECO:0000256" key="1">
    <source>
        <dbReference type="ARBA" id="ARBA00001460"/>
    </source>
</evidence>
<dbReference type="GO" id="GO:0000105">
    <property type="term" value="P:L-histidine biosynthetic process"/>
    <property type="evidence" value="ECO:0007669"/>
    <property type="project" value="UniProtKB-KW"/>
</dbReference>
<dbReference type="RefSeq" id="WP_180806760.1">
    <property type="nucleotide sequence ID" value="NZ_CP041245.1"/>
</dbReference>
<reference evidence="9 10" key="1">
    <citation type="submission" date="2019-06" db="EMBL/GenBank/DDBJ databases">
        <authorList>
            <person name="Petrone J.R."/>
            <person name="Munoz-Beristain A."/>
            <person name="Russell J.T."/>
            <person name="Rios-Glusberger P."/>
            <person name="Triplett E.W."/>
        </authorList>
    </citation>
    <scope>NUCLEOTIDE SEQUENCE [LARGE SCALE GENOMIC DNA]</scope>
    <source>
        <strain evidence="9">JRPAMB4</strain>
    </source>
</reference>
<comment type="catalytic activity">
    <reaction evidence="1">
        <text>1-(5-phospho-beta-D-ribosyl)-ATP + H2O = 1-(5-phospho-beta-D-ribosyl)-5'-AMP + diphosphate + H(+)</text>
        <dbReference type="Rhea" id="RHEA:22828"/>
        <dbReference type="ChEBI" id="CHEBI:15377"/>
        <dbReference type="ChEBI" id="CHEBI:15378"/>
        <dbReference type="ChEBI" id="CHEBI:33019"/>
        <dbReference type="ChEBI" id="CHEBI:59457"/>
        <dbReference type="ChEBI" id="CHEBI:73183"/>
        <dbReference type="EC" id="3.6.1.31"/>
    </reaction>
</comment>
<evidence type="ECO:0000256" key="6">
    <source>
        <dbReference type="ARBA" id="ARBA00022801"/>
    </source>
</evidence>
<evidence type="ECO:0000256" key="2">
    <source>
        <dbReference type="ARBA" id="ARBA00005204"/>
    </source>
</evidence>
<gene>
    <name evidence="9" type="ORF">FK493_00130</name>
</gene>
<sequence length="105" mass="12779">MIKKIINLIKKKNIVSNSYSIYTLYKGSDFLIKKLFEELSELLICFNKYNISKNCFNRYFLIKEICDIFYHLFLFIIYNNFSFLEIEKEFLRRSGISGKKEKNFR</sequence>
<dbReference type="Proteomes" id="UP000510930">
    <property type="component" value="Chromosome"/>
</dbReference>
<dbReference type="Pfam" id="PF01503">
    <property type="entry name" value="PRA-PH"/>
    <property type="match status" value="1"/>
</dbReference>